<proteinExistence type="predicted"/>
<keyword evidence="1" id="KW-0812">Transmembrane</keyword>
<feature type="transmembrane region" description="Helical" evidence="1">
    <location>
        <begin position="145"/>
        <end position="161"/>
    </location>
</feature>
<feature type="transmembrane region" description="Helical" evidence="1">
    <location>
        <begin position="168"/>
        <end position="190"/>
    </location>
</feature>
<feature type="transmembrane region" description="Helical" evidence="1">
    <location>
        <begin position="52"/>
        <end position="70"/>
    </location>
</feature>
<protein>
    <submittedName>
        <fullName evidence="2">Uncharacterized protein</fullName>
    </submittedName>
</protein>
<evidence type="ECO:0000256" key="1">
    <source>
        <dbReference type="SAM" id="Phobius"/>
    </source>
</evidence>
<dbReference type="EMBL" id="MK072275">
    <property type="protein sequence ID" value="AYV81425.1"/>
    <property type="molecule type" value="Genomic_DNA"/>
</dbReference>
<keyword evidence="1" id="KW-0472">Membrane</keyword>
<name>A0A3G5A2K3_9VIRU</name>
<evidence type="ECO:0000313" key="2">
    <source>
        <dbReference type="EMBL" id="AYV81425.1"/>
    </source>
</evidence>
<accession>A0A3G5A2K3</accession>
<keyword evidence="1" id="KW-1133">Transmembrane helix</keyword>
<sequence length="303" mass="34096">MTESKENSGSGGVAVESKAEKWLGQLNYKDLVAFCGSCLDKGKKFYSQNKKIGDLTMSFVCFILVLGGWVDLEIIGTFYFLGLVYMTAKAIMGIYGKIGGLVAPIAVEEDKNTEVAPTLLGLIERLERKDVNECLHEFTTLGNNFMIYASLVACDYLILFLNSWMNKVVFNVIFTVGRFVCYMYFCNLFVPTMETNSESVKLSVTHWSSSEAEYNKSMPVPTRRLITFMAINNIASYYLFAVGNFKILKIITKGSTNVVDTFQTVWNQFFMKNSTVSNVAKAAGNANFFKSVTDKFKSWRKQK</sequence>
<reference evidence="2" key="1">
    <citation type="submission" date="2018-10" db="EMBL/GenBank/DDBJ databases">
        <title>Hidden diversity of soil giant viruses.</title>
        <authorList>
            <person name="Schulz F."/>
            <person name="Alteio L."/>
            <person name="Goudeau D."/>
            <person name="Ryan E.M."/>
            <person name="Malmstrom R.R."/>
            <person name="Blanchard J."/>
            <person name="Woyke T."/>
        </authorList>
    </citation>
    <scope>NUCLEOTIDE SEQUENCE</scope>
    <source>
        <strain evidence="2">HAV1</strain>
    </source>
</reference>
<organism evidence="2">
    <name type="scientific">Harvfovirus sp</name>
    <dbReference type="NCBI Taxonomy" id="2487768"/>
    <lineage>
        <taxon>Viruses</taxon>
        <taxon>Varidnaviria</taxon>
        <taxon>Bamfordvirae</taxon>
        <taxon>Nucleocytoviricota</taxon>
        <taxon>Megaviricetes</taxon>
        <taxon>Imitervirales</taxon>
        <taxon>Mimiviridae</taxon>
        <taxon>Klosneuvirinae</taxon>
    </lineage>
</organism>
<feature type="transmembrane region" description="Helical" evidence="1">
    <location>
        <begin position="225"/>
        <end position="245"/>
    </location>
</feature>
<gene>
    <name evidence="2" type="ORF">Harvfovirus33_3</name>
</gene>